<gene>
    <name evidence="2" type="ORF">NK125_02400</name>
</gene>
<keyword evidence="2" id="KW-0808">Transferase</keyword>
<dbReference type="InterPro" id="IPR015422">
    <property type="entry name" value="PyrdxlP-dep_Trfase_small"/>
</dbReference>
<dbReference type="PIRSF" id="PIRSF000390">
    <property type="entry name" value="PLP_StrS"/>
    <property type="match status" value="1"/>
</dbReference>
<comment type="caution">
    <text evidence="2">The sequence shown here is derived from an EMBL/GenBank/DDBJ whole genome shotgun (WGS) entry which is preliminary data.</text>
</comment>
<dbReference type="Gene3D" id="3.90.1150.10">
    <property type="entry name" value="Aspartate Aminotransferase, domain 1"/>
    <property type="match status" value="1"/>
</dbReference>
<dbReference type="GO" id="GO:0008483">
    <property type="term" value="F:transaminase activity"/>
    <property type="evidence" value="ECO:0007669"/>
    <property type="project" value="UniProtKB-KW"/>
</dbReference>
<evidence type="ECO:0000313" key="3">
    <source>
        <dbReference type="Proteomes" id="UP001523566"/>
    </source>
</evidence>
<reference evidence="2 3" key="1">
    <citation type="journal article" date="2022" name="Genome Biol. Evol.">
        <title>Host diet, physiology and behaviors set the stage for Lachnospiraceae cladogenesis.</title>
        <authorList>
            <person name="Vera-Ponce De Leon A."/>
            <person name="Schneider M."/>
            <person name="Jahnes B.C."/>
            <person name="Sadowski V."/>
            <person name="Camuy-Velez L.A."/>
            <person name="Duan J."/>
            <person name="Sabree Z.L."/>
        </authorList>
    </citation>
    <scope>NUCLEOTIDE SEQUENCE [LARGE SCALE GENOMIC DNA]</scope>
    <source>
        <strain evidence="2 3">PAL113</strain>
    </source>
</reference>
<evidence type="ECO:0000313" key="2">
    <source>
        <dbReference type="EMBL" id="MCP1101262.1"/>
    </source>
</evidence>
<keyword evidence="1" id="KW-0663">Pyridoxal phosphate</keyword>
<dbReference type="Gene3D" id="3.40.640.10">
    <property type="entry name" value="Type I PLP-dependent aspartate aminotransferase-like (Major domain)"/>
    <property type="match status" value="1"/>
</dbReference>
<dbReference type="EMBL" id="JAMZFW010000002">
    <property type="protein sequence ID" value="MCP1101262.1"/>
    <property type="molecule type" value="Genomic_DNA"/>
</dbReference>
<name>A0ABT1E602_9FIRM</name>
<keyword evidence="3" id="KW-1185">Reference proteome</keyword>
<dbReference type="Pfam" id="PF01041">
    <property type="entry name" value="DegT_DnrJ_EryC1"/>
    <property type="match status" value="1"/>
</dbReference>
<dbReference type="RefSeq" id="WP_262065043.1">
    <property type="nucleotide sequence ID" value="NZ_JAMXOD010000002.1"/>
</dbReference>
<dbReference type="Proteomes" id="UP001523566">
    <property type="component" value="Unassembled WGS sequence"/>
</dbReference>
<dbReference type="PANTHER" id="PTHR30244">
    <property type="entry name" value="TRANSAMINASE"/>
    <property type="match status" value="1"/>
</dbReference>
<comment type="similarity">
    <text evidence="1">Belongs to the DegT/DnrJ/EryC1 family.</text>
</comment>
<dbReference type="InterPro" id="IPR000653">
    <property type="entry name" value="DegT/StrS_aminotransferase"/>
</dbReference>
<dbReference type="CDD" id="cd00616">
    <property type="entry name" value="AHBA_syn"/>
    <property type="match status" value="1"/>
</dbReference>
<keyword evidence="2" id="KW-0032">Aminotransferase</keyword>
<organism evidence="2 3">
    <name type="scientific">Aequitasia blattaphilus</name>
    <dbReference type="NCBI Taxonomy" id="2949332"/>
    <lineage>
        <taxon>Bacteria</taxon>
        <taxon>Bacillati</taxon>
        <taxon>Bacillota</taxon>
        <taxon>Clostridia</taxon>
        <taxon>Lachnospirales</taxon>
        <taxon>Lachnospiraceae</taxon>
        <taxon>Aequitasia</taxon>
    </lineage>
</organism>
<accession>A0ABT1E602</accession>
<protein>
    <submittedName>
        <fullName evidence="2">DegT/DnrJ/EryC1/StrS family aminotransferase</fullName>
    </submittedName>
</protein>
<evidence type="ECO:0000256" key="1">
    <source>
        <dbReference type="RuleBase" id="RU004508"/>
    </source>
</evidence>
<sequence length="401" mass="45386">MKIAFSPPDITEEEIEAVAEVLRSGWITTGPKTKKFEEKIAEISNTRRGVALNSATACMEMTLHLLGIGPGDEVITTAYTYTATASCICHVGARPVIVDTIKGEYWMDPEKVEAAITEKTKGIIPVDLGGIIYPYYDKLYKVIESKKEIFVPKSKFQEGMGRIAVIADSAHSVGAKRQNRSNGTWADFTCYSFHAVKNLTTGEGGGLTWNVSEEWDEEIYKEYMLLSLHGQSKDALAKTRLGSWEYDVVAPYYKCNMTDIAAGIGLVQYQRYPEILRRRKEIINQYNEGLQELGIHTLPHYCDGNESAGHLYLTRIPGFTLEERNRFIEEMAERGIATNVHYKPLPLLTAYKNQGYQIKDYPNAFEMYQNEVTLPLHTKLTDEEVSYIIKNYKEALRSIQK</sequence>
<proteinExistence type="inferred from homology"/>
<dbReference type="PANTHER" id="PTHR30244:SF34">
    <property type="entry name" value="DTDP-4-AMINO-4,6-DIDEOXYGALACTOSE TRANSAMINASE"/>
    <property type="match status" value="1"/>
</dbReference>
<dbReference type="SUPFAM" id="SSF53383">
    <property type="entry name" value="PLP-dependent transferases"/>
    <property type="match status" value="1"/>
</dbReference>
<dbReference type="InterPro" id="IPR015421">
    <property type="entry name" value="PyrdxlP-dep_Trfase_major"/>
</dbReference>
<dbReference type="InterPro" id="IPR015424">
    <property type="entry name" value="PyrdxlP-dep_Trfase"/>
</dbReference>